<dbReference type="Proteomes" id="UP001228049">
    <property type="component" value="Unassembled WGS sequence"/>
</dbReference>
<accession>A0AAD9BB28</accession>
<gene>
    <name evidence="1" type="ORF">KUDE01_003371</name>
</gene>
<evidence type="ECO:0000313" key="1">
    <source>
        <dbReference type="EMBL" id="KAK1878063.1"/>
    </source>
</evidence>
<dbReference type="EMBL" id="JASDAP010000027">
    <property type="protein sequence ID" value="KAK1878063.1"/>
    <property type="molecule type" value="Genomic_DNA"/>
</dbReference>
<comment type="caution">
    <text evidence="1">The sequence shown here is derived from an EMBL/GenBank/DDBJ whole genome shotgun (WGS) entry which is preliminary data.</text>
</comment>
<organism evidence="1 2">
    <name type="scientific">Dissostichus eleginoides</name>
    <name type="common">Patagonian toothfish</name>
    <name type="synonym">Dissostichus amissus</name>
    <dbReference type="NCBI Taxonomy" id="100907"/>
    <lineage>
        <taxon>Eukaryota</taxon>
        <taxon>Metazoa</taxon>
        <taxon>Chordata</taxon>
        <taxon>Craniata</taxon>
        <taxon>Vertebrata</taxon>
        <taxon>Euteleostomi</taxon>
        <taxon>Actinopterygii</taxon>
        <taxon>Neopterygii</taxon>
        <taxon>Teleostei</taxon>
        <taxon>Neoteleostei</taxon>
        <taxon>Acanthomorphata</taxon>
        <taxon>Eupercaria</taxon>
        <taxon>Perciformes</taxon>
        <taxon>Notothenioidei</taxon>
        <taxon>Nototheniidae</taxon>
        <taxon>Dissostichus</taxon>
    </lineage>
</organism>
<keyword evidence="2" id="KW-1185">Reference proteome</keyword>
<reference evidence="1" key="1">
    <citation type="submission" date="2023-04" db="EMBL/GenBank/DDBJ databases">
        <title>Chromosome-level genome of Chaenocephalus aceratus.</title>
        <authorList>
            <person name="Park H."/>
        </authorList>
    </citation>
    <scope>NUCLEOTIDE SEQUENCE</scope>
    <source>
        <strain evidence="1">DE</strain>
        <tissue evidence="1">Muscle</tissue>
    </source>
</reference>
<feature type="non-terminal residue" evidence="1">
    <location>
        <position position="83"/>
    </location>
</feature>
<proteinExistence type="predicted"/>
<protein>
    <submittedName>
        <fullName evidence="1">Oral-facial-digital syndrome 1 protein</fullName>
    </submittedName>
</protein>
<sequence>GSDDENRISPAMPGSATARRLGGWWPVISDGFGQRWTAAPSTPLPGPLNMPSSFCSSTSLNAPPSIPSLSFPLPLRSSGLYLV</sequence>
<dbReference type="AlphaFoldDB" id="A0AAD9BB28"/>
<evidence type="ECO:0000313" key="2">
    <source>
        <dbReference type="Proteomes" id="UP001228049"/>
    </source>
</evidence>
<name>A0AAD9BB28_DISEL</name>
<feature type="non-terminal residue" evidence="1">
    <location>
        <position position="1"/>
    </location>
</feature>